<dbReference type="Gene3D" id="2.60.120.920">
    <property type="match status" value="1"/>
</dbReference>
<protein>
    <recommendedName>
        <fullName evidence="3">B30.2/SPRY domain-containing protein</fullName>
    </recommendedName>
</protein>
<sequence>MVGGGGGVAYGRIHQKGEGHDRCLALNDSSWGMSCTKVCYAWHNAVNFAVPIVPCSNRVGVYLDWWAGTVAFYSREK</sequence>
<evidence type="ECO:0000313" key="1">
    <source>
        <dbReference type="EMBL" id="KAK0135033.1"/>
    </source>
</evidence>
<reference evidence="1" key="1">
    <citation type="journal article" date="2023" name="Front. Mar. Sci.">
        <title>A new Merluccius polli reference genome to investigate the effects of global change in West African waters.</title>
        <authorList>
            <person name="Mateo J.L."/>
            <person name="Blanco-Fernandez C."/>
            <person name="Garcia-Vazquez E."/>
            <person name="Machado-Schiaffino G."/>
        </authorList>
    </citation>
    <scope>NUCLEOTIDE SEQUENCE</scope>
    <source>
        <strain evidence="1">C29</strain>
        <tissue evidence="1">Fin</tissue>
    </source>
</reference>
<evidence type="ECO:0000313" key="2">
    <source>
        <dbReference type="Proteomes" id="UP001174136"/>
    </source>
</evidence>
<accession>A0AA47NRX9</accession>
<dbReference type="SUPFAM" id="SSF49899">
    <property type="entry name" value="Concanavalin A-like lectins/glucanases"/>
    <property type="match status" value="1"/>
</dbReference>
<dbReference type="Proteomes" id="UP001174136">
    <property type="component" value="Unassembled WGS sequence"/>
</dbReference>
<organism evidence="1 2">
    <name type="scientific">Merluccius polli</name>
    <name type="common">Benguela hake</name>
    <name type="synonym">Merluccius cadenati</name>
    <dbReference type="NCBI Taxonomy" id="89951"/>
    <lineage>
        <taxon>Eukaryota</taxon>
        <taxon>Metazoa</taxon>
        <taxon>Chordata</taxon>
        <taxon>Craniata</taxon>
        <taxon>Vertebrata</taxon>
        <taxon>Euteleostomi</taxon>
        <taxon>Actinopterygii</taxon>
        <taxon>Neopterygii</taxon>
        <taxon>Teleostei</taxon>
        <taxon>Neoteleostei</taxon>
        <taxon>Acanthomorphata</taxon>
        <taxon>Zeiogadaria</taxon>
        <taxon>Gadariae</taxon>
        <taxon>Gadiformes</taxon>
        <taxon>Gadoidei</taxon>
        <taxon>Merlucciidae</taxon>
        <taxon>Merluccius</taxon>
    </lineage>
</organism>
<dbReference type="AlphaFoldDB" id="A0AA47NRX9"/>
<dbReference type="InterPro" id="IPR043136">
    <property type="entry name" value="B30.2/SPRY_sf"/>
</dbReference>
<dbReference type="EMBL" id="JAOPHQ010005490">
    <property type="protein sequence ID" value="KAK0135033.1"/>
    <property type="molecule type" value="Genomic_DNA"/>
</dbReference>
<proteinExistence type="predicted"/>
<comment type="caution">
    <text evidence="1">The sequence shown here is derived from an EMBL/GenBank/DDBJ whole genome shotgun (WGS) entry which is preliminary data.</text>
</comment>
<keyword evidence="2" id="KW-1185">Reference proteome</keyword>
<dbReference type="InterPro" id="IPR013320">
    <property type="entry name" value="ConA-like_dom_sf"/>
</dbReference>
<name>A0AA47NRX9_MERPO</name>
<evidence type="ECO:0008006" key="3">
    <source>
        <dbReference type="Google" id="ProtNLM"/>
    </source>
</evidence>
<gene>
    <name evidence="1" type="ORF">N1851_029155</name>
</gene>